<sequence>MVGRLSLFREEKKSEDFPIPSFLASPLGSRVATIIDAHSSKIHDDSFLKIIRQLEFWHTQNTLDDEQFLALAERLVQIATWRENAHESLGEKKFTVPKVRFGRTEVQMPIITCGGMRIQETWIPDTIPLLKPNKSKVVKSSSQQNLKDVILNCLKVGLNHFETARFYGSSEVQFVDALAQLVEDKTIKRSDFIFQTKLFPMEKKADFVKQWDATWSNVHRLEYIDLFSFHCVSQDDQIDNLLNESDEGIYQFALDLQKEGRIKHIGFSTHGSAETIMRMINSNKFSYVNIHKHYFGDYHAAGTPDTHGGQGNGAAVKRALELDMGVFQISPFDKGGKLYRPSTTVAAAVGPELSPIAFAALHAWKTQGMHTVSVGFARASDLDEVIESARLYADDTGKTDALLKAAESRLDEIAVDKLGKEWYEKGLLNVPSFYTESSDGMAIGHMLWLHNCLTAYGMYEFAKDRYGMLEGPSAKWKKGKSYEENRKKCFNPGNPGRSYDPTVDLTHALKDHCNPELAKKKLAECHEWLNKDAKFTDEERALKGWSQAYNLTTWGEYPGEIISVSNVLLGRMGLRDIGGPTEHAAQETQQMRGLVKRLSSAGTA</sequence>
<protein>
    <recommendedName>
        <fullName evidence="1">NADP-dependent oxidoreductase domain-containing protein</fullName>
    </recommendedName>
</protein>
<dbReference type="EMBL" id="JABMIG020000032">
    <property type="protein sequence ID" value="KAL3800431.1"/>
    <property type="molecule type" value="Genomic_DNA"/>
</dbReference>
<gene>
    <name evidence="2" type="ORF">HJC23_011668</name>
</gene>
<dbReference type="PANTHER" id="PTHR43312:SF2">
    <property type="entry name" value="OXIDOREDUCTASE"/>
    <property type="match status" value="1"/>
</dbReference>
<dbReference type="Pfam" id="PF00248">
    <property type="entry name" value="Aldo_ket_red"/>
    <property type="match status" value="1"/>
</dbReference>
<evidence type="ECO:0000313" key="2">
    <source>
        <dbReference type="EMBL" id="KAL3800431.1"/>
    </source>
</evidence>
<dbReference type="PANTHER" id="PTHR43312">
    <property type="entry name" value="D-THREO-ALDOSE 1-DEHYDROGENASE"/>
    <property type="match status" value="1"/>
</dbReference>
<comment type="caution">
    <text evidence="2">The sequence shown here is derived from an EMBL/GenBank/DDBJ whole genome shotgun (WGS) entry which is preliminary data.</text>
</comment>
<dbReference type="AlphaFoldDB" id="A0ABD3QKP9"/>
<feature type="domain" description="NADP-dependent oxidoreductase" evidence="1">
    <location>
        <begin position="139"/>
        <end position="284"/>
    </location>
</feature>
<organism evidence="2 3">
    <name type="scientific">Cyclotella cryptica</name>
    <dbReference type="NCBI Taxonomy" id="29204"/>
    <lineage>
        <taxon>Eukaryota</taxon>
        <taxon>Sar</taxon>
        <taxon>Stramenopiles</taxon>
        <taxon>Ochrophyta</taxon>
        <taxon>Bacillariophyta</taxon>
        <taxon>Coscinodiscophyceae</taxon>
        <taxon>Thalassiosirophycidae</taxon>
        <taxon>Stephanodiscales</taxon>
        <taxon>Stephanodiscaceae</taxon>
        <taxon>Cyclotella</taxon>
    </lineage>
</organism>
<dbReference type="Gene3D" id="3.20.20.100">
    <property type="entry name" value="NADP-dependent oxidoreductase domain"/>
    <property type="match status" value="1"/>
</dbReference>
<keyword evidence="3" id="KW-1185">Reference proteome</keyword>
<evidence type="ECO:0000313" key="3">
    <source>
        <dbReference type="Proteomes" id="UP001516023"/>
    </source>
</evidence>
<dbReference type="SUPFAM" id="SSF51430">
    <property type="entry name" value="NAD(P)-linked oxidoreductase"/>
    <property type="match status" value="1"/>
</dbReference>
<accession>A0ABD3QKP9</accession>
<evidence type="ECO:0000259" key="1">
    <source>
        <dbReference type="Pfam" id="PF00248"/>
    </source>
</evidence>
<reference evidence="2 3" key="1">
    <citation type="journal article" date="2020" name="G3 (Bethesda)">
        <title>Improved Reference Genome for Cyclotella cryptica CCMP332, a Model for Cell Wall Morphogenesis, Salinity Adaptation, and Lipid Production in Diatoms (Bacillariophyta).</title>
        <authorList>
            <person name="Roberts W.R."/>
            <person name="Downey K.M."/>
            <person name="Ruck E.C."/>
            <person name="Traller J.C."/>
            <person name="Alverson A.J."/>
        </authorList>
    </citation>
    <scope>NUCLEOTIDE SEQUENCE [LARGE SCALE GENOMIC DNA]</scope>
    <source>
        <strain evidence="2 3">CCMP332</strain>
    </source>
</reference>
<dbReference type="InterPro" id="IPR023210">
    <property type="entry name" value="NADP_OxRdtase_dom"/>
</dbReference>
<dbReference type="InterPro" id="IPR053135">
    <property type="entry name" value="AKR2_Oxidoreductase"/>
</dbReference>
<dbReference type="InterPro" id="IPR036812">
    <property type="entry name" value="NAD(P)_OxRdtase_dom_sf"/>
</dbReference>
<proteinExistence type="predicted"/>
<dbReference type="Proteomes" id="UP001516023">
    <property type="component" value="Unassembled WGS sequence"/>
</dbReference>
<name>A0ABD3QKP9_9STRA</name>